<evidence type="ECO:0000313" key="17">
    <source>
        <dbReference type="EMBL" id="MSU00286.1"/>
    </source>
</evidence>
<protein>
    <recommendedName>
        <fullName evidence="3 8">Glutamyl-tRNA reductase</fullName>
        <shortName evidence="8">GluTR</shortName>
        <ecNumber evidence="3 8">1.2.1.70</ecNumber>
    </recommendedName>
</protein>
<accession>A0A6N7XEV8</accession>
<evidence type="ECO:0000259" key="14">
    <source>
        <dbReference type="Pfam" id="PF00745"/>
    </source>
</evidence>
<dbReference type="InterPro" id="IPR036291">
    <property type="entry name" value="NAD(P)-bd_dom_sf"/>
</dbReference>
<feature type="binding site" evidence="8 10">
    <location>
        <position position="106"/>
    </location>
    <ligand>
        <name>substrate</name>
    </ligand>
</feature>
<dbReference type="Proteomes" id="UP000469523">
    <property type="component" value="Unassembled WGS sequence"/>
</dbReference>
<evidence type="ECO:0000256" key="12">
    <source>
        <dbReference type="PIRSR" id="PIRSR000445-4"/>
    </source>
</evidence>
<dbReference type="InterPro" id="IPR015895">
    <property type="entry name" value="4pyrrol_synth_GluRdtase_N"/>
</dbReference>
<dbReference type="SUPFAM" id="SSF51735">
    <property type="entry name" value="NAD(P)-binding Rossmann-fold domains"/>
    <property type="match status" value="1"/>
</dbReference>
<comment type="subunit">
    <text evidence="8">Homodimer.</text>
</comment>
<evidence type="ECO:0000256" key="11">
    <source>
        <dbReference type="PIRSR" id="PIRSR000445-3"/>
    </source>
</evidence>
<comment type="caution">
    <text evidence="17">The sequence shown here is derived from an EMBL/GenBank/DDBJ whole genome shotgun (WGS) entry which is preliminary data.</text>
</comment>
<organism evidence="17 18">
    <name type="scientific">Tissierella pigra</name>
    <dbReference type="NCBI Taxonomy" id="2607614"/>
    <lineage>
        <taxon>Bacteria</taxon>
        <taxon>Bacillati</taxon>
        <taxon>Bacillota</taxon>
        <taxon>Tissierellia</taxon>
        <taxon>Tissierellales</taxon>
        <taxon>Tissierellaceae</taxon>
        <taxon>Tissierella</taxon>
    </lineage>
</organism>
<dbReference type="PANTHER" id="PTHR43013">
    <property type="entry name" value="GLUTAMYL-TRNA REDUCTASE"/>
    <property type="match status" value="1"/>
</dbReference>
<dbReference type="UniPathway" id="UPA00251">
    <property type="reaction ID" value="UER00316"/>
</dbReference>
<evidence type="ECO:0000256" key="2">
    <source>
        <dbReference type="ARBA" id="ARBA00005916"/>
    </source>
</evidence>
<dbReference type="PANTHER" id="PTHR43013:SF1">
    <property type="entry name" value="GLUTAMYL-TRNA REDUCTASE"/>
    <property type="match status" value="1"/>
</dbReference>
<comment type="miscellaneous">
    <text evidence="8">During catalysis, the active site Cys acts as a nucleophile attacking the alpha-carbonyl group of tRNA-bound glutamate with the formation of a thioester intermediate between enzyme and glutamate, and the concomitant release of tRNA(Glu). The thioester intermediate is finally reduced by direct hydride transfer from NADPH, to form the product GSA.</text>
</comment>
<dbReference type="AlphaFoldDB" id="A0A6N7XEV8"/>
<feature type="binding site" evidence="8 10">
    <location>
        <begin position="111"/>
        <end position="113"/>
    </location>
    <ligand>
        <name>substrate</name>
    </ligand>
</feature>
<proteinExistence type="inferred from homology"/>
<dbReference type="PROSITE" id="PS00747">
    <property type="entry name" value="GLUTR"/>
    <property type="match status" value="1"/>
</dbReference>
<dbReference type="Gene3D" id="3.30.460.30">
    <property type="entry name" value="Glutamyl-tRNA reductase, N-terminal domain"/>
    <property type="match status" value="1"/>
</dbReference>
<evidence type="ECO:0000256" key="3">
    <source>
        <dbReference type="ARBA" id="ARBA00012970"/>
    </source>
</evidence>
<evidence type="ECO:0000259" key="15">
    <source>
        <dbReference type="Pfam" id="PF01488"/>
    </source>
</evidence>
<name>A0A6N7XEV8_9FIRM</name>
<evidence type="ECO:0000313" key="18">
    <source>
        <dbReference type="Proteomes" id="UP000469523"/>
    </source>
</evidence>
<dbReference type="NCBIfam" id="TIGR01035">
    <property type="entry name" value="hemA"/>
    <property type="match status" value="1"/>
</dbReference>
<dbReference type="Pfam" id="PF05201">
    <property type="entry name" value="GlutR_N"/>
    <property type="match status" value="1"/>
</dbReference>
<dbReference type="EC" id="1.2.1.70" evidence="3 8"/>
<feature type="binding site" evidence="8 10">
    <location>
        <position position="117"/>
    </location>
    <ligand>
        <name>substrate</name>
    </ligand>
</feature>
<dbReference type="SUPFAM" id="SSF69075">
    <property type="entry name" value="Glutamyl tRNA-reductase dimerization domain"/>
    <property type="match status" value="1"/>
</dbReference>
<comment type="function">
    <text evidence="8">Catalyzes the NADPH-dependent reduction of glutamyl-tRNA(Glu) to glutamate 1-semialdehyde (GSA).</text>
</comment>
<dbReference type="GO" id="GO:0019353">
    <property type="term" value="P:protoporphyrinogen IX biosynthetic process from glutamate"/>
    <property type="evidence" value="ECO:0007669"/>
    <property type="project" value="TreeGrafter"/>
</dbReference>
<reference evidence="17 18" key="1">
    <citation type="submission" date="2019-09" db="EMBL/GenBank/DDBJ databases">
        <title>In-depth cultivation of the pig gut microbiome towards novel bacterial diversity and tailored functional studies.</title>
        <authorList>
            <person name="Wylensek D."/>
            <person name="Hitch T.C.A."/>
            <person name="Clavel T."/>
        </authorList>
    </citation>
    <scope>NUCLEOTIDE SEQUENCE [LARGE SCALE GENOMIC DNA]</scope>
    <source>
        <strain evidence="17 18">WCA3-693-APC-4?</strain>
    </source>
</reference>
<dbReference type="GO" id="GO:0008883">
    <property type="term" value="F:glutamyl-tRNA reductase activity"/>
    <property type="evidence" value="ECO:0007669"/>
    <property type="project" value="UniProtKB-UniRule"/>
</dbReference>
<dbReference type="RefSeq" id="WP_154438690.1">
    <property type="nucleotide sequence ID" value="NZ_JAHLPJ010000001.1"/>
</dbReference>
<dbReference type="Pfam" id="PF01488">
    <property type="entry name" value="Shikimate_DH"/>
    <property type="match status" value="1"/>
</dbReference>
<evidence type="ECO:0000256" key="13">
    <source>
        <dbReference type="RuleBase" id="RU000584"/>
    </source>
</evidence>
<dbReference type="InterPro" id="IPR018214">
    <property type="entry name" value="GluRdtase_CS"/>
</dbReference>
<feature type="domain" description="Quinate/shikimate 5-dehydrogenase/glutamyl-tRNA reductase" evidence="15">
    <location>
        <begin position="169"/>
        <end position="299"/>
    </location>
</feature>
<evidence type="ECO:0000256" key="4">
    <source>
        <dbReference type="ARBA" id="ARBA00022857"/>
    </source>
</evidence>
<dbReference type="InterPro" id="IPR036343">
    <property type="entry name" value="GluRdtase_N_sf"/>
</dbReference>
<feature type="binding site" evidence="8 11">
    <location>
        <begin position="186"/>
        <end position="191"/>
    </location>
    <ligand>
        <name>NADP(+)</name>
        <dbReference type="ChEBI" id="CHEBI:58349"/>
    </ligand>
</feature>
<dbReference type="InterPro" id="IPR006151">
    <property type="entry name" value="Shikm_DH/Glu-tRNA_Rdtase"/>
</dbReference>
<evidence type="ECO:0000256" key="8">
    <source>
        <dbReference type="HAMAP-Rule" id="MF_00087"/>
    </source>
</evidence>
<gene>
    <name evidence="8" type="primary">hemA</name>
    <name evidence="17" type="ORF">FYJ83_02255</name>
</gene>
<evidence type="ECO:0000256" key="7">
    <source>
        <dbReference type="ARBA" id="ARBA00047464"/>
    </source>
</evidence>
<comment type="similarity">
    <text evidence="2 8 13">Belongs to the glutamyl-tRNA reductase family.</text>
</comment>
<dbReference type="Gene3D" id="3.40.50.720">
    <property type="entry name" value="NAD(P)-binding Rossmann-like Domain"/>
    <property type="match status" value="1"/>
</dbReference>
<dbReference type="Pfam" id="PF00745">
    <property type="entry name" value="GlutR_dimer"/>
    <property type="match status" value="1"/>
</dbReference>
<dbReference type="PIRSF" id="PIRSF000445">
    <property type="entry name" value="4pyrrol_synth_GluRdtase"/>
    <property type="match status" value="1"/>
</dbReference>
<dbReference type="SUPFAM" id="SSF69742">
    <property type="entry name" value="Glutamyl tRNA-reductase catalytic, N-terminal domain"/>
    <property type="match status" value="1"/>
</dbReference>
<feature type="domain" description="Glutamyl-tRNA reductase N-terminal" evidence="16">
    <location>
        <begin position="6"/>
        <end position="151"/>
    </location>
</feature>
<feature type="site" description="Important for activity" evidence="8 12">
    <location>
        <position position="96"/>
    </location>
</feature>
<comment type="domain">
    <text evidence="8">Possesses an unusual extended V-shaped dimeric structure with each monomer consisting of three distinct domains arranged along a curved 'spinal' alpha-helix. The N-terminal catalytic domain specifically recognizes the glutamate moiety of the substrate. The second domain is the NADPH-binding domain, and the third C-terminal domain is responsible for dimerization.</text>
</comment>
<dbReference type="CDD" id="cd05213">
    <property type="entry name" value="NAD_bind_Glutamyl_tRNA_reduct"/>
    <property type="match status" value="1"/>
</dbReference>
<evidence type="ECO:0000259" key="16">
    <source>
        <dbReference type="Pfam" id="PF05201"/>
    </source>
</evidence>
<comment type="catalytic activity">
    <reaction evidence="7 8 13">
        <text>(S)-4-amino-5-oxopentanoate + tRNA(Glu) + NADP(+) = L-glutamyl-tRNA(Glu) + NADPH + H(+)</text>
        <dbReference type="Rhea" id="RHEA:12344"/>
        <dbReference type="Rhea" id="RHEA-COMP:9663"/>
        <dbReference type="Rhea" id="RHEA-COMP:9680"/>
        <dbReference type="ChEBI" id="CHEBI:15378"/>
        <dbReference type="ChEBI" id="CHEBI:57501"/>
        <dbReference type="ChEBI" id="CHEBI:57783"/>
        <dbReference type="ChEBI" id="CHEBI:58349"/>
        <dbReference type="ChEBI" id="CHEBI:78442"/>
        <dbReference type="ChEBI" id="CHEBI:78520"/>
        <dbReference type="EC" id="1.2.1.70"/>
    </reaction>
</comment>
<dbReference type="InterPro" id="IPR015896">
    <property type="entry name" value="4pyrrol_synth_GluRdtase_dimer"/>
</dbReference>
<feature type="binding site" evidence="8 10">
    <location>
        <begin position="48"/>
        <end position="51"/>
    </location>
    <ligand>
        <name>substrate</name>
    </ligand>
</feature>
<dbReference type="FunFam" id="3.30.460.30:FF:000001">
    <property type="entry name" value="Glutamyl-tRNA reductase"/>
    <property type="match status" value="1"/>
</dbReference>
<evidence type="ECO:0000256" key="10">
    <source>
        <dbReference type="PIRSR" id="PIRSR000445-2"/>
    </source>
</evidence>
<dbReference type="InterPro" id="IPR000343">
    <property type="entry name" value="4pyrrol_synth_GluRdtase"/>
</dbReference>
<keyword evidence="6 8" id="KW-0627">Porphyrin biosynthesis</keyword>
<evidence type="ECO:0000256" key="9">
    <source>
        <dbReference type="PIRSR" id="PIRSR000445-1"/>
    </source>
</evidence>
<evidence type="ECO:0000256" key="1">
    <source>
        <dbReference type="ARBA" id="ARBA00005059"/>
    </source>
</evidence>
<comment type="pathway">
    <text evidence="1 8 13">Porphyrin-containing compound metabolism; protoporphyrin-IX biosynthesis; 5-aminolevulinate from L-glutamyl-tRNA(Glu): step 1/2.</text>
</comment>
<dbReference type="InterPro" id="IPR036453">
    <property type="entry name" value="GluRdtase_dimer_dom_sf"/>
</dbReference>
<evidence type="ECO:0000256" key="5">
    <source>
        <dbReference type="ARBA" id="ARBA00023002"/>
    </source>
</evidence>
<dbReference type="GO" id="GO:0050661">
    <property type="term" value="F:NADP binding"/>
    <property type="evidence" value="ECO:0007669"/>
    <property type="project" value="InterPro"/>
</dbReference>
<sequence>MEVAVIGINHNNSPIQVREVFSFTESMKIEGADLILDKSSKELIIISTCNRSEIYIASEDIENSVKEVIEFYKEFFNSPKAEDYIFVKNGKEAVIHLYMVSAGLDSMILGEDQILGQIRDAMNFSMELGFSKKVLNRLFMDAICEGKKIRNLLKISEIPLSTSYIGINLLKKEIGSLKDKKALVIGTGKMSTLAIRYLYEEDLKEIYLTNRTYEKMKEIFKEFNNLIAIKYEERYEVIEDVDILITATSAPHTIIMKEHMKKRNKKIYILDLALPRDVDSAVGEDENIILYHNDDLQRVSEMNLLRRKRLSEQAIEIINSDVDKYMEWINTINVDPIIESLNNRCNSIKEETMNYINRKVDLNKRDQKIVDKMVMSALKKIIREPIKALKQINNEDSEEYIEVMKKIFEI</sequence>
<keyword evidence="18" id="KW-1185">Reference proteome</keyword>
<keyword evidence="4 8" id="KW-0521">NADP</keyword>
<keyword evidence="5 8" id="KW-0560">Oxidoreductase</keyword>
<feature type="domain" description="Tetrapyrrole biosynthesis glutamyl-tRNA reductase dimerisation" evidence="14">
    <location>
        <begin position="313"/>
        <end position="409"/>
    </location>
</feature>
<dbReference type="EMBL" id="VUNQ01000003">
    <property type="protein sequence ID" value="MSU00286.1"/>
    <property type="molecule type" value="Genomic_DNA"/>
</dbReference>
<dbReference type="HAMAP" id="MF_00087">
    <property type="entry name" value="Glu_tRNA_reductase"/>
    <property type="match status" value="1"/>
</dbReference>
<feature type="active site" description="Nucleophile" evidence="8 9">
    <location>
        <position position="49"/>
    </location>
</feature>
<evidence type="ECO:0000256" key="6">
    <source>
        <dbReference type="ARBA" id="ARBA00023244"/>
    </source>
</evidence>